<sequence length="85" mass="9672">MTTLNDDPNFAQFKEHFTACLTEYLHNAEKCGEFLGHGGYNVYRLDNYLISLSATQIAVTHKEMSIYDSKDDSKCMRQSHAGNYA</sequence>
<organism evidence="1 2">
    <name type="scientific">Coemansia biformis</name>
    <dbReference type="NCBI Taxonomy" id="1286918"/>
    <lineage>
        <taxon>Eukaryota</taxon>
        <taxon>Fungi</taxon>
        <taxon>Fungi incertae sedis</taxon>
        <taxon>Zoopagomycota</taxon>
        <taxon>Kickxellomycotina</taxon>
        <taxon>Kickxellomycetes</taxon>
        <taxon>Kickxellales</taxon>
        <taxon>Kickxellaceae</taxon>
        <taxon>Coemansia</taxon>
    </lineage>
</organism>
<evidence type="ECO:0000313" key="2">
    <source>
        <dbReference type="Proteomes" id="UP001143981"/>
    </source>
</evidence>
<name>A0A9W7XSV4_9FUNG</name>
<dbReference type="AlphaFoldDB" id="A0A9W7XSV4"/>
<proteinExistence type="predicted"/>
<dbReference type="Proteomes" id="UP001143981">
    <property type="component" value="Unassembled WGS sequence"/>
</dbReference>
<accession>A0A9W7XSV4</accession>
<comment type="caution">
    <text evidence="1">The sequence shown here is derived from an EMBL/GenBank/DDBJ whole genome shotgun (WGS) entry which is preliminary data.</text>
</comment>
<evidence type="ECO:0000313" key="1">
    <source>
        <dbReference type="EMBL" id="KAJ1718385.1"/>
    </source>
</evidence>
<keyword evidence="2" id="KW-1185">Reference proteome</keyword>
<dbReference type="EMBL" id="JANBOI010003503">
    <property type="protein sequence ID" value="KAJ1718385.1"/>
    <property type="molecule type" value="Genomic_DNA"/>
</dbReference>
<reference evidence="1" key="1">
    <citation type="submission" date="2022-07" db="EMBL/GenBank/DDBJ databases">
        <title>Phylogenomic reconstructions and comparative analyses of Kickxellomycotina fungi.</title>
        <authorList>
            <person name="Reynolds N.K."/>
            <person name="Stajich J.E."/>
            <person name="Barry K."/>
            <person name="Grigoriev I.V."/>
            <person name="Crous P."/>
            <person name="Smith M.E."/>
        </authorList>
    </citation>
    <scope>NUCLEOTIDE SEQUENCE</scope>
    <source>
        <strain evidence="1">BCRC 34381</strain>
    </source>
</reference>
<gene>
    <name evidence="1" type="ORF">LPJ61_006656</name>
</gene>
<protein>
    <submittedName>
        <fullName evidence="1">Uncharacterized protein</fullName>
    </submittedName>
</protein>
<feature type="non-terminal residue" evidence="1">
    <location>
        <position position="85"/>
    </location>
</feature>